<dbReference type="HOGENOM" id="CLU_029499_2_0_0"/>
<dbReference type="EMBL" id="CP003096">
    <property type="protein sequence ID" value="AER66968.1"/>
    <property type="molecule type" value="Genomic_DNA"/>
</dbReference>
<dbReference type="PANTHER" id="PTHR22572">
    <property type="entry name" value="SUGAR-1-PHOSPHATE GUANYL TRANSFERASE"/>
    <property type="match status" value="1"/>
</dbReference>
<dbReference type="STRING" id="580340.Tlie_1237"/>
<dbReference type="AlphaFoldDB" id="G7V5Q8"/>
<protein>
    <submittedName>
        <fullName evidence="2">Nucleotidyl transferase</fullName>
    </submittedName>
</protein>
<evidence type="ECO:0000313" key="3">
    <source>
        <dbReference type="Proteomes" id="UP000005868"/>
    </source>
</evidence>
<dbReference type="Pfam" id="PF00483">
    <property type="entry name" value="NTP_transferase"/>
    <property type="match status" value="1"/>
</dbReference>
<dbReference type="InterPro" id="IPR050486">
    <property type="entry name" value="Mannose-1P_guanyltransferase"/>
</dbReference>
<name>G7V5Q8_THELD</name>
<proteinExistence type="predicted"/>
<dbReference type="Proteomes" id="UP000005868">
    <property type="component" value="Chromosome"/>
</dbReference>
<dbReference type="GO" id="GO:0016740">
    <property type="term" value="F:transferase activity"/>
    <property type="evidence" value="ECO:0007669"/>
    <property type="project" value="UniProtKB-KW"/>
</dbReference>
<feature type="domain" description="Nucleotidyl transferase" evidence="1">
    <location>
        <begin position="6"/>
        <end position="235"/>
    </location>
</feature>
<keyword evidence="2" id="KW-0808">Transferase</keyword>
<dbReference type="KEGG" id="tli:Tlie_1237"/>
<dbReference type="InterPro" id="IPR005835">
    <property type="entry name" value="NTP_transferase_dom"/>
</dbReference>
<dbReference type="InterPro" id="IPR029044">
    <property type="entry name" value="Nucleotide-diphossugar_trans"/>
</dbReference>
<organism evidence="2 3">
    <name type="scientific">Thermovirga lienii (strain ATCC BAA-1197 / DSM 17291 / Cas60314)</name>
    <dbReference type="NCBI Taxonomy" id="580340"/>
    <lineage>
        <taxon>Bacteria</taxon>
        <taxon>Thermotogati</taxon>
        <taxon>Synergistota</taxon>
        <taxon>Synergistia</taxon>
        <taxon>Synergistales</taxon>
        <taxon>Thermovirgaceae</taxon>
        <taxon>Thermovirga</taxon>
    </lineage>
</organism>
<sequence length="246" mass="27682">MVIDYAVILAGGFGTRLKAVVDHVPKALAPVGGKPFLFWLLSLLSARGIKRTMLLLGYEAEQIMEYCRDGEEWGISISFSVEDEPMDKGGALRLALDGIDADRFFFMNGDTFFDVDFDGMARFHLDKASDLTIATRKWANISRTDPLEIADDHRVISFGRKDLPPDSNGEWSINGGVYVVERSLVEHVPCRKISWEYELIPQFIDMGKALYAFPQEGRYFIDIGVPEDFYKAQGDIPLICEKIIGQ</sequence>
<evidence type="ECO:0000259" key="1">
    <source>
        <dbReference type="Pfam" id="PF00483"/>
    </source>
</evidence>
<reference evidence="2 3" key="2">
    <citation type="journal article" date="2012" name="Stand. Genomic Sci.">
        <title>Genome sequence of the moderately thermophilic, amino-acid-degrading and sulfur-reducing bacterium Thermovirga lienii type strain (Cas60314(T)).</title>
        <authorList>
            <person name="Goker M."/>
            <person name="Saunders E."/>
            <person name="Lapidus A."/>
            <person name="Nolan M."/>
            <person name="Lucas S."/>
            <person name="Hammon N."/>
            <person name="Deshpande S."/>
            <person name="Cheng J.F."/>
            <person name="Han C."/>
            <person name="Tapia R."/>
            <person name="Goodwin L.A."/>
            <person name="Pitluck S."/>
            <person name="Liolios K."/>
            <person name="Mavromatis K."/>
            <person name="Pagani I."/>
            <person name="Ivanova N."/>
            <person name="Mikhailova N."/>
            <person name="Pati A."/>
            <person name="Chen A."/>
            <person name="Palaniappan K."/>
            <person name="Land M."/>
            <person name="Chang Y.J."/>
            <person name="Jeffries C.D."/>
            <person name="Brambilla E.M."/>
            <person name="Rohde M."/>
            <person name="Spring S."/>
            <person name="Detter J.C."/>
            <person name="Woyke T."/>
            <person name="Bristow J."/>
            <person name="Eisen J.A."/>
            <person name="Markowitz V."/>
            <person name="Hugenholtz P."/>
            <person name="Kyrpides N.C."/>
            <person name="Klenk H.P."/>
        </authorList>
    </citation>
    <scope>NUCLEOTIDE SEQUENCE [LARGE SCALE GENOMIC DNA]</scope>
    <source>
        <strain evidence="3">ATCC BAA-1197 / DSM 17291 / Cas60314</strain>
    </source>
</reference>
<evidence type="ECO:0000313" key="2">
    <source>
        <dbReference type="EMBL" id="AER66968.1"/>
    </source>
</evidence>
<accession>G7V5Q8</accession>
<dbReference type="OrthoDB" id="9801899at2"/>
<dbReference type="Gene3D" id="3.90.550.10">
    <property type="entry name" value="Spore Coat Polysaccharide Biosynthesis Protein SpsA, Chain A"/>
    <property type="match status" value="1"/>
</dbReference>
<gene>
    <name evidence="2" type="ordered locus">Tlie_1237</name>
</gene>
<keyword evidence="3" id="KW-1185">Reference proteome</keyword>
<dbReference type="eggNOG" id="COG1208">
    <property type="taxonomic scope" value="Bacteria"/>
</dbReference>
<dbReference type="SUPFAM" id="SSF53448">
    <property type="entry name" value="Nucleotide-diphospho-sugar transferases"/>
    <property type="match status" value="1"/>
</dbReference>
<reference evidence="3" key="1">
    <citation type="submission" date="2011-10" db="EMBL/GenBank/DDBJ databases">
        <title>The complete genome of chromosome of Thermovirga lienii DSM 17291.</title>
        <authorList>
            <consortium name="US DOE Joint Genome Institute (JGI-PGF)"/>
            <person name="Lucas S."/>
            <person name="Copeland A."/>
            <person name="Lapidus A."/>
            <person name="Glavina del Rio T."/>
            <person name="Dalin E."/>
            <person name="Tice H."/>
            <person name="Bruce D."/>
            <person name="Goodwin L."/>
            <person name="Pitluck S."/>
            <person name="Peters L."/>
            <person name="Mikhailova N."/>
            <person name="Saunders E."/>
            <person name="Kyrpides N."/>
            <person name="Mavromatis K."/>
            <person name="Ivanova N."/>
            <person name="Last F.I."/>
            <person name="Brettin T."/>
            <person name="Detter J.C."/>
            <person name="Han C."/>
            <person name="Larimer F."/>
            <person name="Land M."/>
            <person name="Hauser L."/>
            <person name="Markowitz V."/>
            <person name="Cheng J.-F."/>
            <person name="Hugenholtz P."/>
            <person name="Woyke T."/>
            <person name="Wu D."/>
            <person name="Spring S."/>
            <person name="Schroeder M."/>
            <person name="Brambilla E.-M."/>
            <person name="Klenk H.-P."/>
            <person name="Eisen J.A."/>
        </authorList>
    </citation>
    <scope>NUCLEOTIDE SEQUENCE [LARGE SCALE GENOMIC DNA]</scope>
    <source>
        <strain evidence="3">ATCC BAA-1197 / DSM 17291 / Cas60314</strain>
    </source>
</reference>